<proteinExistence type="predicted"/>
<accession>A0A1R3WVB3</accession>
<name>A0A1R3WVB3_9RHOB</name>
<dbReference type="Gene3D" id="3.30.1360.120">
    <property type="entry name" value="Probable tRNA modification gtpase trme, domain 1"/>
    <property type="match status" value="1"/>
</dbReference>
<sequence length="188" mass="20225">MHDLEPITALWGTAPRVEEFQGLTISECPDWALASLAARHGQEDACVSGAAGFLGADLPDVAKSVTQGRLTAFWTGPQQWMIEAPHDSHEDLAAQLLAAVGESASVTEQTDGWVRFDLEGPRCHDVLERLCNADTRMMEQDQVTRTQLAALGTFLVCRGTDTHFSIIAPRSSAGSLHDSLVAAARSVI</sequence>
<dbReference type="OrthoDB" id="7356349at2"/>
<dbReference type="AlphaFoldDB" id="A0A1R3WVB3"/>
<dbReference type="Proteomes" id="UP000192455">
    <property type="component" value="Unassembled WGS sequence"/>
</dbReference>
<dbReference type="InterPro" id="IPR027266">
    <property type="entry name" value="TrmE/GcvT-like"/>
</dbReference>
<dbReference type="EMBL" id="FTPS01000001">
    <property type="protein sequence ID" value="SIT82306.1"/>
    <property type="molecule type" value="Genomic_DNA"/>
</dbReference>
<dbReference type="SUPFAM" id="SSF103025">
    <property type="entry name" value="Folate-binding domain"/>
    <property type="match status" value="1"/>
</dbReference>
<dbReference type="STRING" id="515897.SAMN05421849_1664"/>
<reference evidence="1 2" key="1">
    <citation type="submission" date="2017-01" db="EMBL/GenBank/DDBJ databases">
        <authorList>
            <person name="Mah S.A."/>
            <person name="Swanson W.J."/>
            <person name="Moy G.W."/>
            <person name="Vacquier V.D."/>
        </authorList>
    </citation>
    <scope>NUCLEOTIDE SEQUENCE [LARGE SCALE GENOMIC DNA]</scope>
    <source>
        <strain evidence="1 2">DSM 21219</strain>
    </source>
</reference>
<protein>
    <submittedName>
        <fullName evidence="1">Sarcosine oxidase subunit gamma</fullName>
    </submittedName>
</protein>
<dbReference type="RefSeq" id="WP_076649397.1">
    <property type="nucleotide sequence ID" value="NZ_FTPS01000001.1"/>
</dbReference>
<gene>
    <name evidence="1" type="ORF">SAMN05421849_1664</name>
</gene>
<organism evidence="1 2">
    <name type="scientific">Pontibaca methylaminivorans</name>
    <dbReference type="NCBI Taxonomy" id="515897"/>
    <lineage>
        <taxon>Bacteria</taxon>
        <taxon>Pseudomonadati</taxon>
        <taxon>Pseudomonadota</taxon>
        <taxon>Alphaproteobacteria</taxon>
        <taxon>Rhodobacterales</taxon>
        <taxon>Roseobacteraceae</taxon>
        <taxon>Pontibaca</taxon>
    </lineage>
</organism>
<evidence type="ECO:0000313" key="1">
    <source>
        <dbReference type="EMBL" id="SIT82306.1"/>
    </source>
</evidence>
<evidence type="ECO:0000313" key="2">
    <source>
        <dbReference type="Proteomes" id="UP000192455"/>
    </source>
</evidence>
<keyword evidence="2" id="KW-1185">Reference proteome</keyword>
<dbReference type="Gene3D" id="3.30.70.1520">
    <property type="entry name" value="Heterotetrameric sarcosine oxidase"/>
    <property type="match status" value="1"/>
</dbReference>